<dbReference type="InterPro" id="IPR011251">
    <property type="entry name" value="Luciferase-like_dom"/>
</dbReference>
<organism evidence="6 7">
    <name type="scientific">Phenylobacterium glaciei</name>
    <dbReference type="NCBI Taxonomy" id="2803784"/>
    <lineage>
        <taxon>Bacteria</taxon>
        <taxon>Pseudomonadati</taxon>
        <taxon>Pseudomonadota</taxon>
        <taxon>Alphaproteobacteria</taxon>
        <taxon>Caulobacterales</taxon>
        <taxon>Caulobacteraceae</taxon>
        <taxon>Phenylobacterium</taxon>
    </lineage>
</organism>
<dbReference type="Proteomes" id="UP000622580">
    <property type="component" value="Unassembled WGS sequence"/>
</dbReference>
<name>A0A941HVR4_9CAUL</name>
<proteinExistence type="inferred from homology"/>
<evidence type="ECO:0000256" key="1">
    <source>
        <dbReference type="ARBA" id="ARBA00010426"/>
    </source>
</evidence>
<dbReference type="InterPro" id="IPR036661">
    <property type="entry name" value="Luciferase-like_sf"/>
</dbReference>
<evidence type="ECO:0000256" key="2">
    <source>
        <dbReference type="ARBA" id="ARBA00022630"/>
    </source>
</evidence>
<sequence length="409" mass="45134">MTLETKLRFGAFIAPFHPLDENPTLAIQRDLELVQHMDNLGFEEAWIGEHHSAAYELIASPEVFIAAAAERTKHIRLGTGVSSLPYHHPMMLADRINQLDHMTRGRVMFGAGPGALSSDAFMMGIPVAKQRDRMDEALDVLVRLLRGEEVSHESDWFSLVNARLQMTPYSRPSVEIAVASQVSPTGARAAGKHGVGLLSLGATTTAGFNALAANWGIAEDMAQLNGTTMDRNAWRLVGQMHIAETKDKAIEQVRFGLEKWIYYFREIANLPMVPDDFAGDPVEAYLALGSAVVGTPDEAIARIEQLKEESGGFGCYLMMAHNWANWADTQRSYEMIARYVVPHFQQLNVNRKASMDWVRDNKTEFTSQTRAAVGARIVSHMMEKGTENISPQIVALIAGAAAAEPTKKD</sequence>
<accession>A0A941HVR4</accession>
<dbReference type="PANTHER" id="PTHR30137">
    <property type="entry name" value="LUCIFERASE-LIKE MONOOXYGENASE"/>
    <property type="match status" value="1"/>
</dbReference>
<dbReference type="Pfam" id="PF00296">
    <property type="entry name" value="Bac_luciferase"/>
    <property type="match status" value="1"/>
</dbReference>
<dbReference type="GO" id="GO:0005829">
    <property type="term" value="C:cytosol"/>
    <property type="evidence" value="ECO:0007669"/>
    <property type="project" value="TreeGrafter"/>
</dbReference>
<evidence type="ECO:0000256" key="3">
    <source>
        <dbReference type="ARBA" id="ARBA00023002"/>
    </source>
</evidence>
<keyword evidence="3" id="KW-0560">Oxidoreductase</keyword>
<evidence type="ECO:0000313" key="7">
    <source>
        <dbReference type="Proteomes" id="UP000622580"/>
    </source>
</evidence>
<dbReference type="PANTHER" id="PTHR30137:SF16">
    <property type="entry name" value="BLL0895 PROTEIN"/>
    <property type="match status" value="1"/>
</dbReference>
<keyword evidence="4" id="KW-0503">Monooxygenase</keyword>
<evidence type="ECO:0000256" key="4">
    <source>
        <dbReference type="ARBA" id="ARBA00023033"/>
    </source>
</evidence>
<gene>
    <name evidence="6" type="ORF">JKL49_07975</name>
</gene>
<dbReference type="GO" id="GO:0004497">
    <property type="term" value="F:monooxygenase activity"/>
    <property type="evidence" value="ECO:0007669"/>
    <property type="project" value="UniProtKB-KW"/>
</dbReference>
<keyword evidence="2" id="KW-0285">Flavoprotein</keyword>
<protein>
    <submittedName>
        <fullName evidence="6">LLM class flavin-dependent oxidoreductase</fullName>
    </submittedName>
</protein>
<dbReference type="SUPFAM" id="SSF51679">
    <property type="entry name" value="Bacterial luciferase-like"/>
    <property type="match status" value="1"/>
</dbReference>
<keyword evidence="7" id="KW-1185">Reference proteome</keyword>
<comment type="caution">
    <text evidence="6">The sequence shown here is derived from an EMBL/GenBank/DDBJ whole genome shotgun (WGS) entry which is preliminary data.</text>
</comment>
<dbReference type="AlphaFoldDB" id="A0A941HVR4"/>
<evidence type="ECO:0000313" key="6">
    <source>
        <dbReference type="EMBL" id="MBR7619321.1"/>
    </source>
</evidence>
<feature type="domain" description="Luciferase-like" evidence="5">
    <location>
        <begin position="8"/>
        <end position="310"/>
    </location>
</feature>
<comment type="similarity">
    <text evidence="1">Belongs to the bacterial luciferase oxidoreductase family.</text>
</comment>
<dbReference type="GO" id="GO:0016705">
    <property type="term" value="F:oxidoreductase activity, acting on paired donors, with incorporation or reduction of molecular oxygen"/>
    <property type="evidence" value="ECO:0007669"/>
    <property type="project" value="InterPro"/>
</dbReference>
<dbReference type="InterPro" id="IPR050766">
    <property type="entry name" value="Bact_Lucif_Oxidored"/>
</dbReference>
<reference evidence="6" key="1">
    <citation type="submission" date="2021-04" db="EMBL/GenBank/DDBJ databases">
        <title>Draft genome assembly of strain Phenylobacterium sp. 20VBR1 using MiniION and Illumina platforms.</title>
        <authorList>
            <person name="Thomas F.A."/>
            <person name="Krishnan K.P."/>
            <person name="Sinha R.K."/>
        </authorList>
    </citation>
    <scope>NUCLEOTIDE SEQUENCE</scope>
    <source>
        <strain evidence="6">20VBR1</strain>
    </source>
</reference>
<dbReference type="Gene3D" id="3.20.20.30">
    <property type="entry name" value="Luciferase-like domain"/>
    <property type="match status" value="1"/>
</dbReference>
<dbReference type="RefSeq" id="WP_215339665.1">
    <property type="nucleotide sequence ID" value="NZ_JAGSGD010000001.1"/>
</dbReference>
<dbReference type="EMBL" id="JAGSGD010000001">
    <property type="protein sequence ID" value="MBR7619321.1"/>
    <property type="molecule type" value="Genomic_DNA"/>
</dbReference>
<evidence type="ECO:0000259" key="5">
    <source>
        <dbReference type="Pfam" id="PF00296"/>
    </source>
</evidence>